<keyword evidence="2" id="KW-0479">Metal-binding</keyword>
<keyword evidence="3" id="KW-0449">Lipoprotein</keyword>
<accession>A0AA41VIP5</accession>
<keyword evidence="1" id="KW-0488">Methylation</keyword>
<dbReference type="PANTHER" id="PTHR45811:SF49">
    <property type="entry name" value="OS04G0667600 PROTEIN"/>
    <property type="match status" value="1"/>
</dbReference>
<name>A0AA41VIP5_PAPNU</name>
<evidence type="ECO:0000313" key="9">
    <source>
        <dbReference type="Proteomes" id="UP001177140"/>
    </source>
</evidence>
<dbReference type="GO" id="GO:0046872">
    <property type="term" value="F:metal ion binding"/>
    <property type="evidence" value="ECO:0007669"/>
    <property type="project" value="UniProtKB-KW"/>
</dbReference>
<evidence type="ECO:0000256" key="6">
    <source>
        <dbReference type="SAM" id="MobiDB-lite"/>
    </source>
</evidence>
<dbReference type="PROSITE" id="PS50846">
    <property type="entry name" value="HMA_2"/>
    <property type="match status" value="1"/>
</dbReference>
<comment type="similarity">
    <text evidence="5">Belongs to the HIPP family.</text>
</comment>
<protein>
    <recommendedName>
        <fullName evidence="7">HMA domain-containing protein</fullName>
    </recommendedName>
</protein>
<evidence type="ECO:0000256" key="5">
    <source>
        <dbReference type="ARBA" id="ARBA00024045"/>
    </source>
</evidence>
<evidence type="ECO:0000259" key="7">
    <source>
        <dbReference type="PROSITE" id="PS50846"/>
    </source>
</evidence>
<evidence type="ECO:0000313" key="8">
    <source>
        <dbReference type="EMBL" id="MCL7042024.1"/>
    </source>
</evidence>
<feature type="compositionally biased region" description="Basic and acidic residues" evidence="6">
    <location>
        <begin position="71"/>
        <end position="87"/>
    </location>
</feature>
<comment type="caution">
    <text evidence="8">The sequence shown here is derived from an EMBL/GenBank/DDBJ whole genome shotgun (WGS) entry which is preliminary data.</text>
</comment>
<evidence type="ECO:0000256" key="3">
    <source>
        <dbReference type="ARBA" id="ARBA00023288"/>
    </source>
</evidence>
<dbReference type="Pfam" id="PF00403">
    <property type="entry name" value="HMA"/>
    <property type="match status" value="1"/>
</dbReference>
<dbReference type="AlphaFoldDB" id="A0AA41VIP5"/>
<dbReference type="SUPFAM" id="SSF55008">
    <property type="entry name" value="HMA, heavy metal-associated domain"/>
    <property type="match status" value="1"/>
</dbReference>
<reference evidence="8" key="1">
    <citation type="submission" date="2022-03" db="EMBL/GenBank/DDBJ databases">
        <title>A functionally conserved STORR gene fusion in Papaver species that diverged 16.8 million years ago.</title>
        <authorList>
            <person name="Catania T."/>
        </authorList>
    </citation>
    <scope>NUCLEOTIDE SEQUENCE</scope>
    <source>
        <strain evidence="8">S-191538</strain>
    </source>
</reference>
<dbReference type="Gene3D" id="3.30.70.100">
    <property type="match status" value="1"/>
</dbReference>
<evidence type="ECO:0000256" key="4">
    <source>
        <dbReference type="ARBA" id="ARBA00023289"/>
    </source>
</evidence>
<dbReference type="InterPro" id="IPR036163">
    <property type="entry name" value="HMA_dom_sf"/>
</dbReference>
<keyword evidence="4" id="KW-0636">Prenylation</keyword>
<feature type="domain" description="HMA" evidence="7">
    <location>
        <begin position="1"/>
        <end position="67"/>
    </location>
</feature>
<dbReference type="InterPro" id="IPR051863">
    <property type="entry name" value="HIPP"/>
</dbReference>
<dbReference type="Proteomes" id="UP001177140">
    <property type="component" value="Unassembled WGS sequence"/>
</dbReference>
<evidence type="ECO:0000256" key="2">
    <source>
        <dbReference type="ARBA" id="ARBA00022723"/>
    </source>
</evidence>
<keyword evidence="9" id="KW-1185">Reference proteome</keyword>
<evidence type="ECO:0000256" key="1">
    <source>
        <dbReference type="ARBA" id="ARBA00022481"/>
    </source>
</evidence>
<dbReference type="PANTHER" id="PTHR45811">
    <property type="entry name" value="COPPER TRANSPORT PROTEIN FAMILY-RELATED"/>
    <property type="match status" value="1"/>
</dbReference>
<dbReference type="InterPro" id="IPR006121">
    <property type="entry name" value="HMA_dom"/>
</dbReference>
<organism evidence="8 9">
    <name type="scientific">Papaver nudicaule</name>
    <name type="common">Iceland poppy</name>
    <dbReference type="NCBI Taxonomy" id="74823"/>
    <lineage>
        <taxon>Eukaryota</taxon>
        <taxon>Viridiplantae</taxon>
        <taxon>Streptophyta</taxon>
        <taxon>Embryophyta</taxon>
        <taxon>Tracheophyta</taxon>
        <taxon>Spermatophyta</taxon>
        <taxon>Magnoliopsida</taxon>
        <taxon>Ranunculales</taxon>
        <taxon>Papaveraceae</taxon>
        <taxon>Papaveroideae</taxon>
        <taxon>Papaver</taxon>
    </lineage>
</organism>
<dbReference type="EMBL" id="JAJJMA010230303">
    <property type="protein sequence ID" value="MCL7042024.1"/>
    <property type="molecule type" value="Genomic_DNA"/>
</dbReference>
<sequence length="101" mass="11505">MQKIILSLDYKDDRCKGKAMESVSGVSGVDSLTMNKQHKKLTLIGDVDVALVVNKLRRVCHTTIDSVGPAKEPEKKKEEPKKEEPKKFFYDPEVNGYRAYY</sequence>
<proteinExistence type="inferred from homology"/>
<feature type="region of interest" description="Disordered" evidence="6">
    <location>
        <begin position="65"/>
        <end position="87"/>
    </location>
</feature>
<gene>
    <name evidence="8" type="ORF">MKW94_014097</name>
</gene>